<evidence type="ECO:0000256" key="2">
    <source>
        <dbReference type="ARBA" id="ARBA00022475"/>
    </source>
</evidence>
<dbReference type="EC" id="2.7.8.-" evidence="9"/>
<feature type="transmembrane region" description="Helical" evidence="8">
    <location>
        <begin position="47"/>
        <end position="67"/>
    </location>
</feature>
<feature type="transmembrane region" description="Helical" evidence="8">
    <location>
        <begin position="338"/>
        <end position="359"/>
    </location>
</feature>
<evidence type="ECO:0000256" key="3">
    <source>
        <dbReference type="ARBA" id="ARBA00022679"/>
    </source>
</evidence>
<name>A0AAP4C5U6_9MICC</name>
<keyword evidence="7" id="KW-0479">Metal-binding</keyword>
<dbReference type="GO" id="GO:0005886">
    <property type="term" value="C:plasma membrane"/>
    <property type="evidence" value="ECO:0007669"/>
    <property type="project" value="UniProtKB-SubCell"/>
</dbReference>
<evidence type="ECO:0000256" key="6">
    <source>
        <dbReference type="ARBA" id="ARBA00023136"/>
    </source>
</evidence>
<feature type="transmembrane region" description="Helical" evidence="8">
    <location>
        <begin position="196"/>
        <end position="216"/>
    </location>
</feature>
<dbReference type="EMBL" id="JASODW010000001">
    <property type="protein sequence ID" value="MDK6274370.1"/>
    <property type="molecule type" value="Genomic_DNA"/>
</dbReference>
<feature type="transmembrane region" description="Helical" evidence="8">
    <location>
        <begin position="228"/>
        <end position="248"/>
    </location>
</feature>
<keyword evidence="2" id="KW-1003">Cell membrane</keyword>
<comment type="cofactor">
    <cofactor evidence="7">
        <name>Mg(2+)</name>
        <dbReference type="ChEBI" id="CHEBI:18420"/>
    </cofactor>
</comment>
<dbReference type="GO" id="GO:0009103">
    <property type="term" value="P:lipopolysaccharide biosynthetic process"/>
    <property type="evidence" value="ECO:0007669"/>
    <property type="project" value="TreeGrafter"/>
</dbReference>
<evidence type="ECO:0000313" key="10">
    <source>
        <dbReference type="Proteomes" id="UP001240483"/>
    </source>
</evidence>
<accession>A0AAP4C5U6</accession>
<proteinExistence type="predicted"/>
<gene>
    <name evidence="9" type="ORF">QP116_01175</name>
</gene>
<feature type="binding site" evidence="7">
    <location>
        <position position="157"/>
    </location>
    <ligand>
        <name>Mg(2+)</name>
        <dbReference type="ChEBI" id="CHEBI:18420"/>
    </ligand>
</feature>
<evidence type="ECO:0000313" key="9">
    <source>
        <dbReference type="EMBL" id="MDK6274370.1"/>
    </source>
</evidence>
<dbReference type="AlphaFoldDB" id="A0AAP4C5U6"/>
<dbReference type="PANTHER" id="PTHR22926:SF3">
    <property type="entry name" value="UNDECAPRENYL-PHOSPHATE ALPHA-N-ACETYLGLUCOSAMINYL 1-PHOSPHATE TRANSFERASE"/>
    <property type="match status" value="1"/>
</dbReference>
<comment type="subcellular location">
    <subcellularLocation>
        <location evidence="1">Cell membrane</location>
        <topology evidence="1">Multi-pass membrane protein</topology>
    </subcellularLocation>
</comment>
<dbReference type="PANTHER" id="PTHR22926">
    <property type="entry name" value="PHOSPHO-N-ACETYLMURAMOYL-PENTAPEPTIDE-TRANSFERASE"/>
    <property type="match status" value="1"/>
</dbReference>
<dbReference type="GO" id="GO:0044038">
    <property type="term" value="P:cell wall macromolecule biosynthetic process"/>
    <property type="evidence" value="ECO:0007669"/>
    <property type="project" value="TreeGrafter"/>
</dbReference>
<dbReference type="Pfam" id="PF00953">
    <property type="entry name" value="Glycos_transf_4"/>
    <property type="match status" value="1"/>
</dbReference>
<dbReference type="GO" id="GO:0071555">
    <property type="term" value="P:cell wall organization"/>
    <property type="evidence" value="ECO:0007669"/>
    <property type="project" value="TreeGrafter"/>
</dbReference>
<evidence type="ECO:0000256" key="4">
    <source>
        <dbReference type="ARBA" id="ARBA00022692"/>
    </source>
</evidence>
<dbReference type="Proteomes" id="UP001240483">
    <property type="component" value="Unassembled WGS sequence"/>
</dbReference>
<protein>
    <submittedName>
        <fullName evidence="9">MraY family glycosyltransferase</fullName>
        <ecNumber evidence="9">2.7.8.-</ecNumber>
    </submittedName>
</protein>
<dbReference type="InterPro" id="IPR000715">
    <property type="entry name" value="Glycosyl_transferase_4"/>
</dbReference>
<feature type="transmembrane region" description="Helical" evidence="8">
    <location>
        <begin position="165"/>
        <end position="184"/>
    </location>
</feature>
<keyword evidence="7" id="KW-0460">Magnesium</keyword>
<dbReference type="CDD" id="cd06853">
    <property type="entry name" value="GT_WecA_like"/>
    <property type="match status" value="1"/>
</dbReference>
<feature type="transmembrane region" description="Helical" evidence="8">
    <location>
        <begin position="108"/>
        <end position="127"/>
    </location>
</feature>
<organism evidence="9 10">
    <name type="scientific">Pseudoglutamicibacter cumminsii</name>
    <dbReference type="NCBI Taxonomy" id="156979"/>
    <lineage>
        <taxon>Bacteria</taxon>
        <taxon>Bacillati</taxon>
        <taxon>Actinomycetota</taxon>
        <taxon>Actinomycetes</taxon>
        <taxon>Micrococcales</taxon>
        <taxon>Micrococcaceae</taxon>
        <taxon>Pseudoglutamicibacter</taxon>
    </lineage>
</organism>
<keyword evidence="6 8" id="KW-0472">Membrane</keyword>
<evidence type="ECO:0000256" key="1">
    <source>
        <dbReference type="ARBA" id="ARBA00004651"/>
    </source>
</evidence>
<feature type="transmembrane region" description="Helical" evidence="8">
    <location>
        <begin position="79"/>
        <end position="96"/>
    </location>
</feature>
<evidence type="ECO:0000256" key="8">
    <source>
        <dbReference type="SAM" id="Phobius"/>
    </source>
</evidence>
<evidence type="ECO:0000256" key="5">
    <source>
        <dbReference type="ARBA" id="ARBA00022989"/>
    </source>
</evidence>
<keyword evidence="4 8" id="KW-0812">Transmembrane</keyword>
<reference evidence="9" key="1">
    <citation type="submission" date="2023-05" db="EMBL/GenBank/DDBJ databases">
        <title>Cataloging the Phylogenetic Diversity of Human Bladder Bacteria.</title>
        <authorList>
            <person name="Du J."/>
        </authorList>
    </citation>
    <scope>NUCLEOTIDE SEQUENCE</scope>
    <source>
        <strain evidence="9">UMB9978</strain>
    </source>
</reference>
<sequence>MRVYLLLAALAFVTSATLTPVLRAIGKRTMADIPVRARDVHSEKIPKLGGVSMIVAFLVALAASTQAPFLTGVFIRPDVVAGLALAFIVILIVGVADDLYELRWYYKLIGQLAASLIMAVSGVRLEVLPVGWVQIDSVVWQIGAAMFLMIMTMNAINFVDGLDGLAAGTAAIGASAFFVYCYMLARQVNQYDHANLGALLMAILLGSSLGFLIHNFNPAKIFMGESGAMMIGLVMSVATIVVTADLRALDGERFRNIPAYMPIVLPIAVIALPLVDLFLSVLRRAARGRSPFTADRGHLHHRLIDGGYTHRGAVLLLYLWSAIVAFGAILINRLPAGIMLPIWAVLLLGAGILTIHPWIRRRLAHRTEAEHKKLHIRRKGRV</sequence>
<feature type="transmembrane region" description="Helical" evidence="8">
    <location>
        <begin position="312"/>
        <end position="331"/>
    </location>
</feature>
<feature type="transmembrane region" description="Helical" evidence="8">
    <location>
        <begin position="260"/>
        <end position="282"/>
    </location>
</feature>
<dbReference type="RefSeq" id="WP_285329721.1">
    <property type="nucleotide sequence ID" value="NZ_JASODW010000001.1"/>
</dbReference>
<dbReference type="GO" id="GO:0016780">
    <property type="term" value="F:phosphotransferase activity, for other substituted phosphate groups"/>
    <property type="evidence" value="ECO:0007669"/>
    <property type="project" value="InterPro"/>
</dbReference>
<keyword evidence="5 8" id="KW-1133">Transmembrane helix</keyword>
<feature type="transmembrane region" description="Helical" evidence="8">
    <location>
        <begin position="139"/>
        <end position="159"/>
    </location>
</feature>
<keyword evidence="3 9" id="KW-0808">Transferase</keyword>
<evidence type="ECO:0000256" key="7">
    <source>
        <dbReference type="PIRSR" id="PIRSR600715-1"/>
    </source>
</evidence>
<comment type="caution">
    <text evidence="9">The sequence shown here is derived from an EMBL/GenBank/DDBJ whole genome shotgun (WGS) entry which is preliminary data.</text>
</comment>
<dbReference type="GO" id="GO:0046872">
    <property type="term" value="F:metal ion binding"/>
    <property type="evidence" value="ECO:0007669"/>
    <property type="project" value="UniProtKB-KW"/>
</dbReference>